<proteinExistence type="predicted"/>
<dbReference type="RefSeq" id="WP_250861318.1">
    <property type="nucleotide sequence ID" value="NZ_JAGSOJ010000005.1"/>
</dbReference>
<evidence type="ECO:0000256" key="1">
    <source>
        <dbReference type="SAM" id="Phobius"/>
    </source>
</evidence>
<dbReference type="EMBL" id="JAGSOJ010000005">
    <property type="protein sequence ID" value="MCM1992152.1"/>
    <property type="molecule type" value="Genomic_DNA"/>
</dbReference>
<name>A0A9J6PA75_9CLOT</name>
<evidence type="ECO:0000313" key="2">
    <source>
        <dbReference type="EMBL" id="MCM1992152.1"/>
    </source>
</evidence>
<sequence>MKKCRYCDFENEDISKVCASCGKELDEKAELQGESVVTQEKNEQEQTKKGKSPLKYIGIAVAALLVLMIGAKFLIFNATPTEKLFAGMKKDSKKKEAHQKVNISFEVMNTNTMADLLNDLDIEFLAYAENKTGVKGSFQGNILLNDESILKSVVAIDGQKVFIELVDLYEKYFYIDGEEIQRQSGASQSVNTNILANREYIKNFKLESVDWKKYEKAIEEVLGENIKKVDGKINIKFNLSTAVTIIDELIKVAEEDEELKKAIYVEVKTLLEKIKEDDEVVDQMAKEEIEMTLEEYFKDEETFIDILNEGMIIFKQELDVVRPQLALMGAMVTIEADYDIDMFNNIKTAEYEITVPGATIKASVDNTVKVKMKKYDKEEAVNIMDLQDSEEVYAILEEILNNFSTNVTSNDELIKYIEENEILDKYFYGVESVDQLFEIFVQNIIGVY</sequence>
<keyword evidence="1" id="KW-0472">Membrane</keyword>
<reference evidence="2" key="2">
    <citation type="submission" date="2021-04" db="EMBL/GenBank/DDBJ databases">
        <authorList>
            <person name="Dong X."/>
        </authorList>
    </citation>
    <scope>NUCLEOTIDE SEQUENCE</scope>
    <source>
        <strain evidence="2">ZWT</strain>
    </source>
</reference>
<comment type="caution">
    <text evidence="2">The sequence shown here is derived from an EMBL/GenBank/DDBJ whole genome shotgun (WGS) entry which is preliminary data.</text>
</comment>
<reference evidence="2" key="1">
    <citation type="journal article" date="2021" name="mSystems">
        <title>Bacteria and Archaea Synergistically Convert Glycine Betaine to Biogenic Methane in the Formosa Cold Seep of the South China Sea.</title>
        <authorList>
            <person name="Li L."/>
            <person name="Zhang W."/>
            <person name="Zhang S."/>
            <person name="Song L."/>
            <person name="Sun Q."/>
            <person name="Zhang H."/>
            <person name="Xiang H."/>
            <person name="Dong X."/>
        </authorList>
    </citation>
    <scope>NUCLEOTIDE SEQUENCE</scope>
    <source>
        <strain evidence="2">ZWT</strain>
    </source>
</reference>
<keyword evidence="1" id="KW-0812">Transmembrane</keyword>
<keyword evidence="3" id="KW-1185">Reference proteome</keyword>
<dbReference type="Proteomes" id="UP001056429">
    <property type="component" value="Unassembled WGS sequence"/>
</dbReference>
<organism evidence="2 3">
    <name type="scientific">Oceanirhabdus seepicola</name>
    <dbReference type="NCBI Taxonomy" id="2828781"/>
    <lineage>
        <taxon>Bacteria</taxon>
        <taxon>Bacillati</taxon>
        <taxon>Bacillota</taxon>
        <taxon>Clostridia</taxon>
        <taxon>Eubacteriales</taxon>
        <taxon>Clostridiaceae</taxon>
        <taxon>Oceanirhabdus</taxon>
    </lineage>
</organism>
<protein>
    <submittedName>
        <fullName evidence="2">Uncharacterized protein</fullName>
    </submittedName>
</protein>
<accession>A0A9J6PA75</accession>
<feature type="transmembrane region" description="Helical" evidence="1">
    <location>
        <begin position="56"/>
        <end position="76"/>
    </location>
</feature>
<keyword evidence="1" id="KW-1133">Transmembrane helix</keyword>
<gene>
    <name evidence="2" type="ORF">KDK92_20720</name>
</gene>
<dbReference type="AlphaFoldDB" id="A0A9J6PA75"/>
<evidence type="ECO:0000313" key="3">
    <source>
        <dbReference type="Proteomes" id="UP001056429"/>
    </source>
</evidence>